<dbReference type="AlphaFoldDB" id="A0A8T9ZZI8"/>
<proteinExistence type="predicted"/>
<reference evidence="1" key="1">
    <citation type="submission" date="2022-04" db="EMBL/GenBank/DDBJ databases">
        <title>Halocatena sp. nov., isolated from a salt lake.</title>
        <authorList>
            <person name="Cui H.-L."/>
        </authorList>
    </citation>
    <scope>NUCLEOTIDE SEQUENCE</scope>
    <source>
        <strain evidence="1">AD-1</strain>
    </source>
</reference>
<protein>
    <submittedName>
        <fullName evidence="1">Uncharacterized protein</fullName>
    </submittedName>
</protein>
<evidence type="ECO:0000313" key="1">
    <source>
        <dbReference type="EMBL" id="UPM41859.1"/>
    </source>
</evidence>
<dbReference type="EMBL" id="CP096019">
    <property type="protein sequence ID" value="UPM41859.1"/>
    <property type="molecule type" value="Genomic_DNA"/>
</dbReference>
<dbReference type="Proteomes" id="UP000831768">
    <property type="component" value="Chromosome"/>
</dbReference>
<gene>
    <name evidence="1" type="ORF">MW046_07655</name>
</gene>
<dbReference type="KEGG" id="haad:MW046_07655"/>
<name>A0A8T9ZZI8_9EURY</name>
<organism evidence="1 2">
    <name type="scientific">Halocatena salina</name>
    <dbReference type="NCBI Taxonomy" id="2934340"/>
    <lineage>
        <taxon>Archaea</taxon>
        <taxon>Methanobacteriati</taxon>
        <taxon>Methanobacteriota</taxon>
        <taxon>Stenosarchaea group</taxon>
        <taxon>Halobacteria</taxon>
        <taxon>Halobacteriales</taxon>
        <taxon>Natronomonadaceae</taxon>
        <taxon>Halocatena</taxon>
    </lineage>
</organism>
<accession>A0A8T9ZZI8</accession>
<sequence length="81" mass="9151">MHESSAEGKKTSTTRSVAHTVRLFLVFLTANIRGSTPPIRHRWYENVVVYAKPDLRRTGSRLDLIGFKAAPIDECARTQPQ</sequence>
<keyword evidence="2" id="KW-1185">Reference proteome</keyword>
<dbReference type="GeneID" id="71927912"/>
<evidence type="ECO:0000313" key="2">
    <source>
        <dbReference type="Proteomes" id="UP000831768"/>
    </source>
</evidence>
<dbReference type="RefSeq" id="WP_247992539.1">
    <property type="nucleotide sequence ID" value="NZ_CP096019.1"/>
</dbReference>